<evidence type="ECO:0000313" key="5">
    <source>
        <dbReference type="EMBL" id="KXB32552.1"/>
    </source>
</evidence>
<dbReference type="Proteomes" id="UP000070186">
    <property type="component" value="Unassembled WGS sequence"/>
</dbReference>
<dbReference type="SMART" id="SM00342">
    <property type="entry name" value="HTH_ARAC"/>
    <property type="match status" value="1"/>
</dbReference>
<feature type="domain" description="HTH araC/xylS-type" evidence="4">
    <location>
        <begin position="167"/>
        <end position="264"/>
    </location>
</feature>
<dbReference type="Pfam" id="PF12833">
    <property type="entry name" value="HTH_18"/>
    <property type="match status" value="1"/>
</dbReference>
<organism evidence="5 6">
    <name type="scientific">Dechloromonas denitrificans</name>
    <dbReference type="NCBI Taxonomy" id="281362"/>
    <lineage>
        <taxon>Bacteria</taxon>
        <taxon>Pseudomonadati</taxon>
        <taxon>Pseudomonadota</taxon>
        <taxon>Betaproteobacteria</taxon>
        <taxon>Rhodocyclales</taxon>
        <taxon>Azonexaceae</taxon>
        <taxon>Dechloromonas</taxon>
    </lineage>
</organism>
<dbReference type="PRINTS" id="PR00032">
    <property type="entry name" value="HTHARAC"/>
</dbReference>
<dbReference type="InterPro" id="IPR009057">
    <property type="entry name" value="Homeodomain-like_sf"/>
</dbReference>
<dbReference type="PROSITE" id="PS01124">
    <property type="entry name" value="HTH_ARAC_FAMILY_2"/>
    <property type="match status" value="1"/>
</dbReference>
<dbReference type="PANTHER" id="PTHR47894:SF4">
    <property type="entry name" value="HTH-TYPE TRANSCRIPTIONAL REGULATOR GADX"/>
    <property type="match status" value="1"/>
</dbReference>
<name>A0A133XNN3_9RHOO</name>
<dbReference type="GO" id="GO:0003700">
    <property type="term" value="F:DNA-binding transcription factor activity"/>
    <property type="evidence" value="ECO:0007669"/>
    <property type="project" value="InterPro"/>
</dbReference>
<dbReference type="InterPro" id="IPR018062">
    <property type="entry name" value="HTH_AraC-typ_CS"/>
</dbReference>
<keyword evidence="2" id="KW-0238">DNA-binding</keyword>
<sequence>MEPRIIHRPGVGTTAGVLQKQELEFKRLFIDQPVLIVVERGSKALRWAQGEYIIRAGEAIAIAGGQTVDIINRPAADGSYRAFWLVWDAALIAAHALAHPAQPVIRHAWPLPGQPGEFMAAFRRAVDAVEDEAMPADIARHRASEMLLWIGAQGGKFAPAEALTVGIKVRRLIGSDLARDWSAAAIASALAMSEATLRRRLADEDTSLSEILLDARMSFALNLLQCSAQPVTQIAYHVGYQSPSHFAVRFRQRFGFSPSAIRQGALRA</sequence>
<evidence type="ECO:0000256" key="2">
    <source>
        <dbReference type="ARBA" id="ARBA00023125"/>
    </source>
</evidence>
<dbReference type="STRING" id="281362.AT959_02405"/>
<keyword evidence="6" id="KW-1185">Reference proteome</keyword>
<evidence type="ECO:0000256" key="1">
    <source>
        <dbReference type="ARBA" id="ARBA00023015"/>
    </source>
</evidence>
<reference evidence="5 6" key="1">
    <citation type="submission" date="2015-12" db="EMBL/GenBank/DDBJ databases">
        <title>Nitrous oxide reduction kinetics distinguish bacteria harboring typical versus atypical NosZ.</title>
        <authorList>
            <person name="Yoon S."/>
            <person name="Nissen S."/>
            <person name="Park D."/>
            <person name="Sanford R.A."/>
            <person name="Loeffler F.E."/>
        </authorList>
    </citation>
    <scope>NUCLEOTIDE SEQUENCE [LARGE SCALE GENOMIC DNA]</scope>
    <source>
        <strain evidence="5 6">ATCC BAA-841</strain>
    </source>
</reference>
<dbReference type="PROSITE" id="PS00041">
    <property type="entry name" value="HTH_ARAC_FAMILY_1"/>
    <property type="match status" value="1"/>
</dbReference>
<dbReference type="InterPro" id="IPR020449">
    <property type="entry name" value="Tscrpt_reg_AraC-type_HTH"/>
</dbReference>
<proteinExistence type="predicted"/>
<dbReference type="RefSeq" id="WP_066880160.1">
    <property type="nucleotide sequence ID" value="NZ_LODL01000005.1"/>
</dbReference>
<evidence type="ECO:0000313" key="6">
    <source>
        <dbReference type="Proteomes" id="UP000070186"/>
    </source>
</evidence>
<comment type="caution">
    <text evidence="5">The sequence shown here is derived from an EMBL/GenBank/DDBJ whole genome shotgun (WGS) entry which is preliminary data.</text>
</comment>
<dbReference type="AlphaFoldDB" id="A0A133XNN3"/>
<accession>A0A133XNN3</accession>
<dbReference type="Gene3D" id="1.10.10.60">
    <property type="entry name" value="Homeodomain-like"/>
    <property type="match status" value="1"/>
</dbReference>
<dbReference type="GO" id="GO:0005829">
    <property type="term" value="C:cytosol"/>
    <property type="evidence" value="ECO:0007669"/>
    <property type="project" value="TreeGrafter"/>
</dbReference>
<gene>
    <name evidence="5" type="ORF">AT959_02405</name>
</gene>
<dbReference type="GO" id="GO:0000976">
    <property type="term" value="F:transcription cis-regulatory region binding"/>
    <property type="evidence" value="ECO:0007669"/>
    <property type="project" value="TreeGrafter"/>
</dbReference>
<dbReference type="EMBL" id="LODL01000005">
    <property type="protein sequence ID" value="KXB32552.1"/>
    <property type="molecule type" value="Genomic_DNA"/>
</dbReference>
<keyword evidence="1" id="KW-0805">Transcription regulation</keyword>
<keyword evidence="3" id="KW-0804">Transcription</keyword>
<dbReference type="PANTHER" id="PTHR47894">
    <property type="entry name" value="HTH-TYPE TRANSCRIPTIONAL REGULATOR GADX"/>
    <property type="match status" value="1"/>
</dbReference>
<dbReference type="SUPFAM" id="SSF46689">
    <property type="entry name" value="Homeodomain-like"/>
    <property type="match status" value="1"/>
</dbReference>
<protein>
    <submittedName>
        <fullName evidence="5">AraC family transcriptional regulator</fullName>
    </submittedName>
</protein>
<evidence type="ECO:0000259" key="4">
    <source>
        <dbReference type="PROSITE" id="PS01124"/>
    </source>
</evidence>
<dbReference type="InterPro" id="IPR018060">
    <property type="entry name" value="HTH_AraC"/>
</dbReference>
<evidence type="ECO:0000256" key="3">
    <source>
        <dbReference type="ARBA" id="ARBA00023163"/>
    </source>
</evidence>